<feature type="region of interest" description="Disordered" evidence="1">
    <location>
        <begin position="600"/>
        <end position="646"/>
    </location>
</feature>
<evidence type="ECO:0000313" key="4">
    <source>
        <dbReference type="WBParaSite" id="PSAMB.scaffold4135size15579.g23527.t1"/>
    </source>
</evidence>
<feature type="compositionally biased region" description="Acidic residues" evidence="1">
    <location>
        <begin position="531"/>
        <end position="546"/>
    </location>
</feature>
<feature type="compositionally biased region" description="Basic and acidic residues" evidence="1">
    <location>
        <begin position="77"/>
        <end position="86"/>
    </location>
</feature>
<feature type="region of interest" description="Disordered" evidence="1">
    <location>
        <begin position="1583"/>
        <end position="1605"/>
    </location>
</feature>
<dbReference type="Proteomes" id="UP000887566">
    <property type="component" value="Unplaced"/>
</dbReference>
<feature type="compositionally biased region" description="Basic and acidic residues" evidence="1">
    <location>
        <begin position="199"/>
        <end position="211"/>
    </location>
</feature>
<feature type="compositionally biased region" description="Low complexity" evidence="1">
    <location>
        <begin position="609"/>
        <end position="629"/>
    </location>
</feature>
<feature type="region of interest" description="Disordered" evidence="1">
    <location>
        <begin position="702"/>
        <end position="822"/>
    </location>
</feature>
<feature type="compositionally biased region" description="Low complexity" evidence="1">
    <location>
        <begin position="1383"/>
        <end position="1397"/>
    </location>
</feature>
<feature type="region of interest" description="Disordered" evidence="1">
    <location>
        <begin position="151"/>
        <end position="183"/>
    </location>
</feature>
<feature type="compositionally biased region" description="Basic and acidic residues" evidence="1">
    <location>
        <begin position="997"/>
        <end position="1013"/>
    </location>
</feature>
<evidence type="ECO:0000259" key="2">
    <source>
        <dbReference type="Pfam" id="PF05902"/>
    </source>
</evidence>
<feature type="compositionally biased region" description="Low complexity" evidence="1">
    <location>
        <begin position="15"/>
        <end position="26"/>
    </location>
</feature>
<feature type="region of interest" description="Disordered" evidence="1">
    <location>
        <begin position="1185"/>
        <end position="1218"/>
    </location>
</feature>
<feature type="compositionally biased region" description="Low complexity" evidence="1">
    <location>
        <begin position="765"/>
        <end position="776"/>
    </location>
</feature>
<feature type="region of interest" description="Disordered" evidence="1">
    <location>
        <begin position="199"/>
        <end position="402"/>
    </location>
</feature>
<feature type="compositionally biased region" description="Polar residues" evidence="1">
    <location>
        <begin position="1585"/>
        <end position="1594"/>
    </location>
</feature>
<feature type="compositionally biased region" description="Basic and acidic residues" evidence="1">
    <location>
        <begin position="1074"/>
        <end position="1096"/>
    </location>
</feature>
<protein>
    <submittedName>
        <fullName evidence="4">Band 4.1 C-terminal domain-containing protein</fullName>
    </submittedName>
</protein>
<feature type="compositionally biased region" description="Basic and acidic residues" evidence="1">
    <location>
        <begin position="1193"/>
        <end position="1204"/>
    </location>
</feature>
<dbReference type="GO" id="GO:0005198">
    <property type="term" value="F:structural molecule activity"/>
    <property type="evidence" value="ECO:0007669"/>
    <property type="project" value="InterPro"/>
</dbReference>
<feature type="compositionally biased region" description="Low complexity" evidence="1">
    <location>
        <begin position="1319"/>
        <end position="1345"/>
    </location>
</feature>
<feature type="compositionally biased region" description="Basic residues" evidence="1">
    <location>
        <begin position="1303"/>
        <end position="1318"/>
    </location>
</feature>
<feature type="compositionally biased region" description="Basic and acidic residues" evidence="1">
    <location>
        <begin position="317"/>
        <end position="335"/>
    </location>
</feature>
<feature type="compositionally biased region" description="Basic residues" evidence="1">
    <location>
        <begin position="1450"/>
        <end position="1461"/>
    </location>
</feature>
<feature type="compositionally biased region" description="Low complexity" evidence="1">
    <location>
        <begin position="893"/>
        <end position="902"/>
    </location>
</feature>
<feature type="compositionally biased region" description="Basic and acidic residues" evidence="1">
    <location>
        <begin position="1116"/>
        <end position="1128"/>
    </location>
</feature>
<feature type="compositionally biased region" description="Basic and acidic residues" evidence="1">
    <location>
        <begin position="1489"/>
        <end position="1509"/>
    </location>
</feature>
<feature type="compositionally biased region" description="Basic and acidic residues" evidence="1">
    <location>
        <begin position="1472"/>
        <end position="1482"/>
    </location>
</feature>
<feature type="compositionally biased region" description="Acidic residues" evidence="1">
    <location>
        <begin position="903"/>
        <end position="912"/>
    </location>
</feature>
<dbReference type="InterPro" id="IPR008379">
    <property type="entry name" value="Band_4.1_C"/>
</dbReference>
<feature type="compositionally biased region" description="Basic and acidic residues" evidence="1">
    <location>
        <begin position="565"/>
        <end position="582"/>
    </location>
</feature>
<feature type="compositionally biased region" description="Basic and acidic residues" evidence="1">
    <location>
        <begin position="752"/>
        <end position="764"/>
    </location>
</feature>
<feature type="compositionally biased region" description="Low complexity" evidence="1">
    <location>
        <begin position="1035"/>
        <end position="1050"/>
    </location>
</feature>
<feature type="region of interest" description="Disordered" evidence="1">
    <location>
        <begin position="514"/>
        <end position="582"/>
    </location>
</feature>
<name>A0A914WG63_9BILA</name>
<dbReference type="GO" id="GO:0003779">
    <property type="term" value="F:actin binding"/>
    <property type="evidence" value="ECO:0007669"/>
    <property type="project" value="InterPro"/>
</dbReference>
<organism evidence="3 4">
    <name type="scientific">Plectus sambesii</name>
    <dbReference type="NCBI Taxonomy" id="2011161"/>
    <lineage>
        <taxon>Eukaryota</taxon>
        <taxon>Metazoa</taxon>
        <taxon>Ecdysozoa</taxon>
        <taxon>Nematoda</taxon>
        <taxon>Chromadorea</taxon>
        <taxon>Plectida</taxon>
        <taxon>Plectina</taxon>
        <taxon>Plectoidea</taxon>
        <taxon>Plectidae</taxon>
        <taxon>Plectus</taxon>
    </lineage>
</organism>
<feature type="compositionally biased region" description="Basic and acidic residues" evidence="1">
    <location>
        <begin position="1346"/>
        <end position="1357"/>
    </location>
</feature>
<evidence type="ECO:0000313" key="3">
    <source>
        <dbReference type="Proteomes" id="UP000887566"/>
    </source>
</evidence>
<keyword evidence="3" id="KW-1185">Reference proteome</keyword>
<feature type="compositionally biased region" description="Basic and acidic residues" evidence="1">
    <location>
        <begin position="259"/>
        <end position="270"/>
    </location>
</feature>
<feature type="region of interest" description="Disordered" evidence="1">
    <location>
        <begin position="1294"/>
        <end position="1511"/>
    </location>
</feature>
<feature type="compositionally biased region" description="Basic and acidic residues" evidence="1">
    <location>
        <begin position="392"/>
        <end position="402"/>
    </location>
</feature>
<sequence>MASQMNVDKPAPNVQRSQSARFASRSIEQIGPISKGPREHTSPLHYADDGHGDSRDKLSSPEKSYAVQQETPVKSTLIKDKDKDASKVGGTRANGRESEKPAVLVGFAGSDGVMGADDDLVALTAVANGPASVRDLQRADELHPSPLLGHVTVYHSGRSDDKKKYRPPAAQRQISAVGPPELLDKRKELDGEALGRHVEVYHSGRSDDPKKYFPQNTTTTTSTESRQVEQHETHTTTTTSTVITREQKSPELDVYEQNTPERKTPDKEMDMVPLKNMVAVYHSGQSVDPPKNEVESESDEETKKKSKKMTARLVLTPEREKKEKEKEKEERKEGTPADEDGDESHRSKKEKSPGRGLFGFLSRSKSKEKDDEAATTGRASVVSVPISPPHEGPTDNLDKSKDLDTLPLRHVVEVYHSGYSMLPVKRDRFGNIKPFRYARWPSDESEETIEKIYVKQESYAYVMAAPPAGNEEIPVSSMSRQQEMETVPLKQTVRVYHSGQSLVKQKGLKAKLRKKVSSLKATPLSDGTTETSEESSSGEDSDDEGESTLKKLGAILHLKPSTNRASREVSEEKDQLTKEEKRRSGSGFFGFFGGKDKKKEASEEKEVAVKTSEVTTATTSPTTATYPTSEKYEGPQENLQKNEVLDDIPLRRQVHVYHSGYSAVPGKRKKNSPFRRFLVGGDEETVERAHVNLDAYYIKPEKYEGPVDALGPKQDLEPVPLKQSVRVYHSGQSVVKEKKKKKTEKSKKVKKLKETSPLKRRGSESTESMTSTSSDGSETESETEDADGKKKEKKSKKSGGFFGFFHGRHRSKEEARDANEDVVAVTTVTTTNVAAAEPYTGPVADLDKSNELDNAPLRDQVNVYHSGLSVDPDAKKKKKMTAKVTVFSRARFESSSSSSSGDSDSESDETALEGEKKKKSSWFGFGNKKGSYDVTTPPKPKKEKRVKKEKEIVLVNYDYLSKEPHAGEVGDLAKHREELETVPIADHAAVYHSGQSFEKKKKEKGEKSKEKTEKKKKKFKKTLVITPGKKRADSESSSASTTDSSSGESSSESDSEEGGKKSKMTALAFIRPSHAKEKPEVPEKPAKLTAEAKQRSAETPPKKGKGGFLHGLLGSGRKEKSPSPEKEVVTSTTVTTLAPLPSDRHIVIGERYDGPGTSLQKNNELDNLALRQEVAVYHSGLSVDPHLKRSKRTGKEKSFRRERYLSSGGEMTDDEANVSKDKSKVKSWFGSFGRSKSKEAAAAASGKVESPTKHAPIHYDYLSTAPAEGPAGELSTMTELERIPIRQLVRVYHSGQSTEKVKKEKKRPKEKALKKLRARSLSTSSRSSTASSISTTSTSSSSSSSEGEHLLSPDKKKGGGLFGFLKKDRKRKEKSGKADEEATAVVVVAASANDGASQPPPSADAKDKKKKKTKKSKGGKDKDHKDKEGVGATSSASSSSDDSDNEASGKKSKKKQHKLKKVAAPFVANGADSHEKTEEHHLTHAPQQLEHDAEPKQDYEPAADSDGKLVKTVRTTEVYRISGTGEPPVLDPNDTSLQRTLDLSKASNGASPTVELVKRNTTVAYAADKAVPEEKEFLLTEGSGPHTTVRSWQETAEGPETVTTETDEHGNIITRTVKSHQVKQTIQRQTYQTYQVPLDEEGGDGQQTTTVTRQLYSPAHGQPVSAPVGENGVPLVESHSRTIAYEAAGGSDSTHIPDNVPGEFVSSRTVTSGNRTVETITYKTEKDGVVETHVEHRVTIHSGGEIDHDAELSAAIMEATNMNPDMTVEKIEVKQESQC</sequence>
<accession>A0A914WG63</accession>
<evidence type="ECO:0000256" key="1">
    <source>
        <dbReference type="SAM" id="MobiDB-lite"/>
    </source>
</evidence>
<feature type="compositionally biased region" description="Basic and acidic residues" evidence="1">
    <location>
        <begin position="1418"/>
        <end position="1429"/>
    </location>
</feature>
<feature type="region of interest" description="Disordered" evidence="1">
    <location>
        <begin position="890"/>
        <end position="948"/>
    </location>
</feature>
<dbReference type="GO" id="GO:0005856">
    <property type="term" value="C:cytoskeleton"/>
    <property type="evidence" value="ECO:0007669"/>
    <property type="project" value="InterPro"/>
</dbReference>
<reference evidence="4" key="1">
    <citation type="submission" date="2022-11" db="UniProtKB">
        <authorList>
            <consortium name="WormBaseParasite"/>
        </authorList>
    </citation>
    <scope>IDENTIFICATION</scope>
</reference>
<feature type="compositionally biased region" description="Low complexity" evidence="1">
    <location>
        <begin position="235"/>
        <end position="244"/>
    </location>
</feature>
<feature type="region of interest" description="Disordered" evidence="1">
    <location>
        <begin position="1"/>
        <end position="99"/>
    </location>
</feature>
<dbReference type="Pfam" id="PF05902">
    <property type="entry name" value="4_1_CTD"/>
    <property type="match status" value="1"/>
</dbReference>
<feature type="region of interest" description="Disordered" evidence="1">
    <location>
        <begin position="984"/>
        <end position="1137"/>
    </location>
</feature>
<proteinExistence type="predicted"/>
<feature type="domain" description="Band 4.1 C-terminal" evidence="2">
    <location>
        <begin position="1673"/>
        <end position="1777"/>
    </location>
</feature>
<dbReference type="WBParaSite" id="PSAMB.scaffold4135size15579.g23527.t1">
    <property type="protein sequence ID" value="PSAMB.scaffold4135size15579.g23527.t1"/>
    <property type="gene ID" value="PSAMB.scaffold4135size15579.g23527"/>
</dbReference>
<feature type="compositionally biased region" description="Basic and acidic residues" evidence="1">
    <location>
        <begin position="36"/>
        <end position="60"/>
    </location>
</feature>
<feature type="compositionally biased region" description="Basic residues" evidence="1">
    <location>
        <begin position="737"/>
        <end position="751"/>
    </location>
</feature>
<feature type="compositionally biased region" description="Basic residues" evidence="1">
    <location>
        <begin position="1408"/>
        <end position="1417"/>
    </location>
</feature>